<feature type="region of interest" description="Disordered" evidence="3">
    <location>
        <begin position="311"/>
        <end position="339"/>
    </location>
</feature>
<dbReference type="GeneID" id="93586687"/>
<feature type="region of interest" description="Disordered" evidence="3">
    <location>
        <begin position="590"/>
        <end position="649"/>
    </location>
</feature>
<accession>A0A437A4H8</accession>
<evidence type="ECO:0000256" key="2">
    <source>
        <dbReference type="ARBA" id="ARBA00023026"/>
    </source>
</evidence>
<dbReference type="InterPro" id="IPR052210">
    <property type="entry name" value="LysM1-like"/>
</dbReference>
<dbReference type="Gene3D" id="3.10.350.10">
    <property type="entry name" value="LysM domain"/>
    <property type="match status" value="5"/>
</dbReference>
<dbReference type="PROSITE" id="PS51782">
    <property type="entry name" value="LYSM"/>
    <property type="match status" value="4"/>
</dbReference>
<dbReference type="SMART" id="SM00257">
    <property type="entry name" value="LysM"/>
    <property type="match status" value="4"/>
</dbReference>
<proteinExistence type="predicted"/>
<feature type="domain" description="LysM" evidence="5">
    <location>
        <begin position="653"/>
        <end position="699"/>
    </location>
</feature>
<feature type="compositionally biased region" description="Basic and acidic residues" evidence="3">
    <location>
        <begin position="318"/>
        <end position="327"/>
    </location>
</feature>
<evidence type="ECO:0000256" key="1">
    <source>
        <dbReference type="ARBA" id="ARBA00022669"/>
    </source>
</evidence>
<dbReference type="InterPro" id="IPR036779">
    <property type="entry name" value="LysM_dom_sf"/>
</dbReference>
<reference evidence="6 7" key="1">
    <citation type="submission" date="2019-01" db="EMBL/GenBank/DDBJ databases">
        <title>Intercellular communication is required for trap formation in the nematode-trapping fungus Duddingtonia flagrans.</title>
        <authorList>
            <person name="Youssar L."/>
            <person name="Wernet V."/>
            <person name="Hensel N."/>
            <person name="Hildebrandt H.-G."/>
            <person name="Fischer R."/>
        </authorList>
    </citation>
    <scope>NUCLEOTIDE SEQUENCE [LARGE SCALE GENOMIC DNA]</scope>
    <source>
        <strain evidence="6 7">CBS H-5679</strain>
    </source>
</reference>
<dbReference type="PANTHER" id="PTHR34997">
    <property type="entry name" value="AM15"/>
    <property type="match status" value="1"/>
</dbReference>
<organism evidence="6 7">
    <name type="scientific">Arthrobotrys flagrans</name>
    <name type="common">Nematode-trapping fungus</name>
    <name type="synonym">Trichothecium flagrans</name>
    <dbReference type="NCBI Taxonomy" id="97331"/>
    <lineage>
        <taxon>Eukaryota</taxon>
        <taxon>Fungi</taxon>
        <taxon>Dikarya</taxon>
        <taxon>Ascomycota</taxon>
        <taxon>Pezizomycotina</taxon>
        <taxon>Orbiliomycetes</taxon>
        <taxon>Orbiliales</taxon>
        <taxon>Orbiliaceae</taxon>
        <taxon>Arthrobotrys</taxon>
    </lineage>
</organism>
<comment type="caution">
    <text evidence="6">The sequence shown here is derived from an EMBL/GenBank/DDBJ whole genome shotgun (WGS) entry which is preliminary data.</text>
</comment>
<sequence length="702" mass="75981">MYRRVSQFACSLLFAILILSHESEADFKIFELGSALIPSAASSRCRVALTTNIVCDPLLQSMVTGMSMNLTADRLNSICTATCAASIKSYATGVQTSCGSSLYVNSTFLQIPVTDYGDENWWKYNVTCLKDSAGKYCQLDRSDCSTCNLQTVQLELNSPFGQPRLGNPDTFADLKETCSVASTLYPLTYTASAAPTETPRVCSKSYTSKSGDTCISIAKANSVSTGGLITLNSLDAKCRYLETGTTLCLPDTCALHVVTANETCLDIIRQHANTTGLFSQPQLLSWNFGIDPHCENISDMVGDGICVSPPGTTAPPDWQKDNDKTEVPKPSNGHPQSNKKCSAWHTIEINETCDNITFTYQTKQSDLVFLNPGLRSDCTNLEAGTAYCVKPVGSIRRYDDWKPVQFPSDILTATINPDQPPNNRTHTYLWPNSTVPVIITVTQSFPPAAETSRWDTYTLCPDFGATNPDFENGDVPWYALENEAWMSVYDEYCMIGGNRTIPTATPTWPELDVPLTAVPPPGPTNSGAPKDCLKWVIVGPGMNTCPGIAAANNITVEDFKEMNPWIDADCRNLWAQNAYCVDTIARHETPITEPPTTTTTTSSTSSTTSQTTTTTTTSSTTFKPTSSTTPGTPVATVAPPGPTESGTSQACTRWHVFQTGETCTRLLVTENIKLPAFQALNLSVNSACNNLVVGNAYCVADA</sequence>
<keyword evidence="2" id="KW-0843">Virulence</keyword>
<keyword evidence="7" id="KW-1185">Reference proteome</keyword>
<name>A0A437A4H8_ARTFL</name>
<dbReference type="SUPFAM" id="SSF54106">
    <property type="entry name" value="LysM domain"/>
    <property type="match status" value="1"/>
</dbReference>
<dbReference type="GO" id="GO:0008061">
    <property type="term" value="F:chitin binding"/>
    <property type="evidence" value="ECO:0007669"/>
    <property type="project" value="UniProtKB-KW"/>
</dbReference>
<dbReference type="STRING" id="97331.A0A437A4H8"/>
<evidence type="ECO:0000256" key="4">
    <source>
        <dbReference type="SAM" id="SignalP"/>
    </source>
</evidence>
<dbReference type="VEuPathDB" id="FungiDB:DFL_004376"/>
<evidence type="ECO:0000256" key="3">
    <source>
        <dbReference type="SAM" id="MobiDB-lite"/>
    </source>
</evidence>
<dbReference type="InterPro" id="IPR018392">
    <property type="entry name" value="LysM"/>
</dbReference>
<gene>
    <name evidence="6" type="ORF">DFL_004376</name>
</gene>
<evidence type="ECO:0000313" key="6">
    <source>
        <dbReference type="EMBL" id="RVD86082.1"/>
    </source>
</evidence>
<dbReference type="CDD" id="cd00118">
    <property type="entry name" value="LysM"/>
    <property type="match status" value="2"/>
</dbReference>
<feature type="domain" description="LysM" evidence="5">
    <location>
        <begin position="343"/>
        <end position="389"/>
    </location>
</feature>
<feature type="domain" description="LysM" evidence="5">
    <location>
        <begin position="204"/>
        <end position="249"/>
    </location>
</feature>
<evidence type="ECO:0000259" key="5">
    <source>
        <dbReference type="PROSITE" id="PS51782"/>
    </source>
</evidence>
<keyword evidence="1" id="KW-0147">Chitin-binding</keyword>
<evidence type="ECO:0000313" key="7">
    <source>
        <dbReference type="Proteomes" id="UP000283090"/>
    </source>
</evidence>
<feature type="domain" description="LysM" evidence="5">
    <location>
        <begin position="534"/>
        <end position="581"/>
    </location>
</feature>
<feature type="compositionally biased region" description="Low complexity" evidence="3">
    <location>
        <begin position="594"/>
        <end position="638"/>
    </location>
</feature>
<feature type="chain" id="PRO_5019109696" description="LysM domain-containing protein" evidence="4">
    <location>
        <begin position="26"/>
        <end position="702"/>
    </location>
</feature>
<feature type="signal peptide" evidence="4">
    <location>
        <begin position="1"/>
        <end position="25"/>
    </location>
</feature>
<protein>
    <recommendedName>
        <fullName evidence="5">LysM domain-containing protein</fullName>
    </recommendedName>
</protein>
<keyword evidence="4" id="KW-0732">Signal</keyword>
<dbReference type="Proteomes" id="UP000283090">
    <property type="component" value="Unassembled WGS sequence"/>
</dbReference>
<dbReference type="AlphaFoldDB" id="A0A437A4H8"/>
<dbReference type="EMBL" id="SAEB01000006">
    <property type="protein sequence ID" value="RVD86082.1"/>
    <property type="molecule type" value="Genomic_DNA"/>
</dbReference>
<dbReference type="PANTHER" id="PTHR34997:SF1">
    <property type="entry name" value="PEPTIDOGLYCAN-BINDING LYSIN DOMAIN"/>
    <property type="match status" value="1"/>
</dbReference>
<dbReference type="RefSeq" id="XP_067491626.1">
    <property type="nucleotide sequence ID" value="XM_067633460.1"/>
</dbReference>
<dbReference type="Pfam" id="PF01476">
    <property type="entry name" value="LysM"/>
    <property type="match status" value="2"/>
</dbReference>
<dbReference type="OrthoDB" id="5985073at2759"/>